<feature type="transmembrane region" description="Helical" evidence="2">
    <location>
        <begin position="12"/>
        <end position="33"/>
    </location>
</feature>
<keyword evidence="2" id="KW-0812">Transmembrane</keyword>
<dbReference type="OrthoDB" id="186386at2157"/>
<sequence length="157" mass="16297">MPRSRSSRGQTEPVAALVAVVVMVIALGLYSGFLTDVLGDRTDRSPEASAIDRIWADVSHGGTVAVHRPTGLDDVEPDSLPQGRNVHVEITAVTDGGDREVIATEQFGTDGTPVADPEGPPADGSGIETGVAERPVPVEVAPGDVRGGTLRVEVWAP</sequence>
<evidence type="ECO:0000313" key="4">
    <source>
        <dbReference type="Proteomes" id="UP000728647"/>
    </source>
</evidence>
<gene>
    <name evidence="3" type="ORF">HT576_18280</name>
</gene>
<dbReference type="Proteomes" id="UP000728647">
    <property type="component" value="Unassembled WGS sequence"/>
</dbReference>
<comment type="caution">
    <text evidence="3">The sequence shown here is derived from an EMBL/GenBank/DDBJ whole genome shotgun (WGS) entry which is preliminary data.</text>
</comment>
<proteinExistence type="predicted"/>
<dbReference type="Pfam" id="PF23956">
    <property type="entry name" value="DUF7285"/>
    <property type="match status" value="1"/>
</dbReference>
<feature type="region of interest" description="Disordered" evidence="1">
    <location>
        <begin position="108"/>
        <end position="142"/>
    </location>
</feature>
<evidence type="ECO:0000313" key="3">
    <source>
        <dbReference type="EMBL" id="NUB92957.1"/>
    </source>
</evidence>
<accession>A0A8J8GS42</accession>
<keyword evidence="2" id="KW-1133">Transmembrane helix</keyword>
<keyword evidence="2" id="KW-0472">Membrane</keyword>
<name>A0A8J8GS42_9EURY</name>
<feature type="compositionally biased region" description="Low complexity" evidence="1">
    <location>
        <begin position="132"/>
        <end position="142"/>
    </location>
</feature>
<protein>
    <submittedName>
        <fullName evidence="3">Uncharacterized protein</fullName>
    </submittedName>
</protein>
<evidence type="ECO:0000256" key="2">
    <source>
        <dbReference type="SAM" id="Phobius"/>
    </source>
</evidence>
<reference evidence="3" key="1">
    <citation type="submission" date="2020-06" db="EMBL/GenBank/DDBJ databases">
        <title>Haloterrigena sp. nov., an extremely halophilic archaeon isolated from a saline sediment.</title>
        <authorList>
            <person name="Liu B.-B."/>
        </authorList>
    </citation>
    <scope>NUCLEOTIDE SEQUENCE</scope>
    <source>
        <strain evidence="3">SYSU A121-1</strain>
    </source>
</reference>
<evidence type="ECO:0000256" key="1">
    <source>
        <dbReference type="SAM" id="MobiDB-lite"/>
    </source>
</evidence>
<dbReference type="RefSeq" id="WP_174702751.1">
    <property type="nucleotide sequence ID" value="NZ_JABURA010000001.1"/>
</dbReference>
<dbReference type="InterPro" id="IPR055709">
    <property type="entry name" value="DUF7285"/>
</dbReference>
<organism evidence="3 4">
    <name type="scientific">Haloterrigena gelatinilytica</name>
    <dbReference type="NCBI Taxonomy" id="2741724"/>
    <lineage>
        <taxon>Archaea</taxon>
        <taxon>Methanobacteriati</taxon>
        <taxon>Methanobacteriota</taxon>
        <taxon>Stenosarchaea group</taxon>
        <taxon>Halobacteria</taxon>
        <taxon>Halobacteriales</taxon>
        <taxon>Natrialbaceae</taxon>
        <taxon>Haloterrigena</taxon>
    </lineage>
</organism>
<dbReference type="AlphaFoldDB" id="A0A8J8GS42"/>
<dbReference type="EMBL" id="JABURA010000001">
    <property type="protein sequence ID" value="NUB92957.1"/>
    <property type="molecule type" value="Genomic_DNA"/>
</dbReference>